<dbReference type="InterPro" id="IPR000073">
    <property type="entry name" value="AB_hydrolase_1"/>
</dbReference>
<name>A0A1H3C4Y6_THIRO</name>
<organism evidence="2 3">
    <name type="scientific">Thiocapsa roseopersicina</name>
    <dbReference type="NCBI Taxonomy" id="1058"/>
    <lineage>
        <taxon>Bacteria</taxon>
        <taxon>Pseudomonadati</taxon>
        <taxon>Pseudomonadota</taxon>
        <taxon>Gammaproteobacteria</taxon>
        <taxon>Chromatiales</taxon>
        <taxon>Chromatiaceae</taxon>
        <taxon>Thiocapsa</taxon>
    </lineage>
</organism>
<dbReference type="InterPro" id="IPR029058">
    <property type="entry name" value="AB_hydrolase_fold"/>
</dbReference>
<keyword evidence="3" id="KW-1185">Reference proteome</keyword>
<dbReference type="Gene3D" id="3.40.50.1820">
    <property type="entry name" value="alpha/beta hydrolase"/>
    <property type="match status" value="1"/>
</dbReference>
<sequence>MIERVPVADIEIAYRIFGEGQGGIPLLMIQGYGGLMEMWPPAIVEALARTRPVIIFDNRGMGYSTSSDRDYSIERFTDDTHALLDVLHIDRAHVLGWSMGSYIAQELALRHPEQVEKLILLSASCGGAEAVWPDEAVWRRLVDLSGTLEERIRRMFENLFPTDWLRATPDPMQVFPPINAPIDDRNLMRQAQALQEWPGVCRRLPEIVAQTLLMTGTEDVVIPARNAWIIGEHIAGASVIQIKGGGHGFFYQSPEQTASYLAAFLDGEQVHPEPGGF</sequence>
<dbReference type="Proteomes" id="UP000198816">
    <property type="component" value="Unassembled WGS sequence"/>
</dbReference>
<dbReference type="PRINTS" id="PR00111">
    <property type="entry name" value="ABHYDROLASE"/>
</dbReference>
<dbReference type="PANTHER" id="PTHR43433">
    <property type="entry name" value="HYDROLASE, ALPHA/BETA FOLD FAMILY PROTEIN"/>
    <property type="match status" value="1"/>
</dbReference>
<dbReference type="STRING" id="1058.SAMN05421783_13012"/>
<dbReference type="RefSeq" id="WP_175534736.1">
    <property type="nucleotide sequence ID" value="NZ_FNNZ01000030.1"/>
</dbReference>
<proteinExistence type="predicted"/>
<accession>A0A1H3C4Y6</accession>
<evidence type="ECO:0000259" key="1">
    <source>
        <dbReference type="Pfam" id="PF00561"/>
    </source>
</evidence>
<gene>
    <name evidence="2" type="ORF">SAMN05421783_13012</name>
</gene>
<dbReference type="InterPro" id="IPR050471">
    <property type="entry name" value="AB_hydrolase"/>
</dbReference>
<dbReference type="SUPFAM" id="SSF53474">
    <property type="entry name" value="alpha/beta-Hydrolases"/>
    <property type="match status" value="1"/>
</dbReference>
<feature type="domain" description="AB hydrolase-1" evidence="1">
    <location>
        <begin position="25"/>
        <end position="253"/>
    </location>
</feature>
<dbReference type="Pfam" id="PF00561">
    <property type="entry name" value="Abhydrolase_1"/>
    <property type="match status" value="1"/>
</dbReference>
<dbReference type="AlphaFoldDB" id="A0A1H3C4Y6"/>
<evidence type="ECO:0000313" key="3">
    <source>
        <dbReference type="Proteomes" id="UP000198816"/>
    </source>
</evidence>
<reference evidence="3" key="1">
    <citation type="submission" date="2016-10" db="EMBL/GenBank/DDBJ databases">
        <authorList>
            <person name="Varghese N."/>
            <person name="Submissions S."/>
        </authorList>
    </citation>
    <scope>NUCLEOTIDE SEQUENCE [LARGE SCALE GENOMIC DNA]</scope>
    <source>
        <strain evidence="3">DSM 217</strain>
    </source>
</reference>
<protein>
    <submittedName>
        <fullName evidence="2">Pimeloyl-ACP methyl ester carboxylesterase</fullName>
    </submittedName>
</protein>
<dbReference type="PANTHER" id="PTHR43433:SF5">
    <property type="entry name" value="AB HYDROLASE-1 DOMAIN-CONTAINING PROTEIN"/>
    <property type="match status" value="1"/>
</dbReference>
<dbReference type="EMBL" id="FNNZ01000030">
    <property type="protein sequence ID" value="SDX48968.1"/>
    <property type="molecule type" value="Genomic_DNA"/>
</dbReference>
<evidence type="ECO:0000313" key="2">
    <source>
        <dbReference type="EMBL" id="SDX48968.1"/>
    </source>
</evidence>